<evidence type="ECO:0000313" key="3">
    <source>
        <dbReference type="Proteomes" id="UP000230069"/>
    </source>
</evidence>
<accession>A0A2G5CJ97</accession>
<dbReference type="EMBL" id="KZ305067">
    <property type="protein sequence ID" value="PIA31356.1"/>
    <property type="molecule type" value="Genomic_DNA"/>
</dbReference>
<sequence length="457" mass="52998">MDNRILKGRGPTSFTIHGELCHRIGSLLPESDKSPSYSQLYIYDPQVAFDSRKKRNLHLDPAVLKIIQETLLQSNELCKIYKGAYDVLKAANNNGEEDNPIRLVYTSTTDPRRYNLPTSEDIAVIIPGDETVKTSKRDIILHLRNNNLERISECSPLYLSSHYVLLFPTDIVNNDDNPKDLGKRFILPSTHLGNPRHMYEIYQDSMAITRYNKHPDIFITVTANPKWPEIQNELKPCQSALDRPDLVARVFELKRKAIMDEIEKKEIFGSCSKDQVDKFVSAEFPDPIKHPVLFQTIKKCMVHECKSHYPRENVTNTRIDVDGYPIYRRRKTGKRYKVRGHLVDNRDVVPYNPYLSERFDCHINVEICASVMAVKYIHKYIYKDHDRTTMVVGAENDEIQQYLDARYVGPVEAAWRLYGFRIHGELPSVTRLALHLKGMHLWMKGTYTLLVFYVVIL</sequence>
<feature type="domain" description="Helitron helicase-like" evidence="1">
    <location>
        <begin position="172"/>
        <end position="272"/>
    </location>
</feature>
<dbReference type="Pfam" id="PF14214">
    <property type="entry name" value="Helitron_like_N"/>
    <property type="match status" value="1"/>
</dbReference>
<dbReference type="InParanoid" id="A0A2G5CJ97"/>
<keyword evidence="3" id="KW-1185">Reference proteome</keyword>
<proteinExistence type="predicted"/>
<dbReference type="STRING" id="218851.A0A2G5CJ97"/>
<dbReference type="Proteomes" id="UP000230069">
    <property type="component" value="Unassembled WGS sequence"/>
</dbReference>
<reference evidence="2 3" key="1">
    <citation type="submission" date="2017-09" db="EMBL/GenBank/DDBJ databases">
        <title>WGS assembly of Aquilegia coerulea Goldsmith.</title>
        <authorList>
            <person name="Hodges S."/>
            <person name="Kramer E."/>
            <person name="Nordborg M."/>
            <person name="Tomkins J."/>
            <person name="Borevitz J."/>
            <person name="Derieg N."/>
            <person name="Yan J."/>
            <person name="Mihaltcheva S."/>
            <person name="Hayes R.D."/>
            <person name="Rokhsar D."/>
        </authorList>
    </citation>
    <scope>NUCLEOTIDE SEQUENCE [LARGE SCALE GENOMIC DNA]</scope>
    <source>
        <strain evidence="3">cv. Goldsmith</strain>
    </source>
</reference>
<dbReference type="PANTHER" id="PTHR45786">
    <property type="entry name" value="DNA BINDING PROTEIN-LIKE"/>
    <property type="match status" value="1"/>
</dbReference>
<gene>
    <name evidence="2" type="ORF">AQUCO_05000025v1</name>
</gene>
<dbReference type="PANTHER" id="PTHR45786:SF74">
    <property type="entry name" value="ATP-DEPENDENT DNA HELICASE"/>
    <property type="match status" value="1"/>
</dbReference>
<dbReference type="AlphaFoldDB" id="A0A2G5CJ97"/>
<organism evidence="2 3">
    <name type="scientific">Aquilegia coerulea</name>
    <name type="common">Rocky mountain columbine</name>
    <dbReference type="NCBI Taxonomy" id="218851"/>
    <lineage>
        <taxon>Eukaryota</taxon>
        <taxon>Viridiplantae</taxon>
        <taxon>Streptophyta</taxon>
        <taxon>Embryophyta</taxon>
        <taxon>Tracheophyta</taxon>
        <taxon>Spermatophyta</taxon>
        <taxon>Magnoliopsida</taxon>
        <taxon>Ranunculales</taxon>
        <taxon>Ranunculaceae</taxon>
        <taxon>Thalictroideae</taxon>
        <taxon>Aquilegia</taxon>
    </lineage>
</organism>
<evidence type="ECO:0000259" key="1">
    <source>
        <dbReference type="Pfam" id="PF14214"/>
    </source>
</evidence>
<dbReference type="InterPro" id="IPR025476">
    <property type="entry name" value="Helitron_helicase-like"/>
</dbReference>
<evidence type="ECO:0000313" key="2">
    <source>
        <dbReference type="EMBL" id="PIA31356.1"/>
    </source>
</evidence>
<name>A0A2G5CJ97_AQUCA</name>
<dbReference type="OrthoDB" id="1900198at2759"/>
<protein>
    <recommendedName>
        <fullName evidence="1">Helitron helicase-like domain-containing protein</fullName>
    </recommendedName>
</protein>